<dbReference type="EC" id="2.7.13.3" evidence="4"/>
<feature type="transmembrane region" description="Helical" evidence="12">
    <location>
        <begin position="6"/>
        <end position="25"/>
    </location>
</feature>
<evidence type="ECO:0000313" key="15">
    <source>
        <dbReference type="EMBL" id="MCC2616051.1"/>
    </source>
</evidence>
<dbReference type="CDD" id="cd00156">
    <property type="entry name" value="REC"/>
    <property type="match status" value="1"/>
</dbReference>
<dbReference type="CDD" id="cd00075">
    <property type="entry name" value="HATPase"/>
    <property type="match status" value="1"/>
</dbReference>
<dbReference type="PANTHER" id="PTHR43047">
    <property type="entry name" value="TWO-COMPONENT HISTIDINE PROTEIN KINASE"/>
    <property type="match status" value="1"/>
</dbReference>
<feature type="transmembrane region" description="Helical" evidence="12">
    <location>
        <begin position="321"/>
        <end position="354"/>
    </location>
</feature>
<feature type="transmembrane region" description="Helical" evidence="12">
    <location>
        <begin position="375"/>
        <end position="395"/>
    </location>
</feature>
<keyword evidence="7 12" id="KW-0812">Transmembrane</keyword>
<dbReference type="SMART" id="SM00448">
    <property type="entry name" value="REC"/>
    <property type="match status" value="1"/>
</dbReference>
<dbReference type="Pfam" id="PF02518">
    <property type="entry name" value="HATPase_c"/>
    <property type="match status" value="1"/>
</dbReference>
<keyword evidence="10 12" id="KW-0472">Membrane</keyword>
<dbReference type="SMART" id="SM00388">
    <property type="entry name" value="HisKA"/>
    <property type="match status" value="1"/>
</dbReference>
<dbReference type="InterPro" id="IPR001789">
    <property type="entry name" value="Sig_transdc_resp-reg_receiver"/>
</dbReference>
<proteinExistence type="inferred from homology"/>
<dbReference type="SUPFAM" id="SSF52172">
    <property type="entry name" value="CheY-like"/>
    <property type="match status" value="1"/>
</dbReference>
<feature type="transmembrane region" description="Helical" evidence="12">
    <location>
        <begin position="61"/>
        <end position="84"/>
    </location>
</feature>
<feature type="transmembrane region" description="Helical" evidence="12">
    <location>
        <begin position="473"/>
        <end position="495"/>
    </location>
</feature>
<dbReference type="Proteomes" id="UP001520878">
    <property type="component" value="Unassembled WGS sequence"/>
</dbReference>
<dbReference type="PROSITE" id="PS50110">
    <property type="entry name" value="RESPONSE_REGULATORY"/>
    <property type="match status" value="1"/>
</dbReference>
<feature type="transmembrane region" description="Helical" evidence="12">
    <location>
        <begin position="112"/>
        <end position="134"/>
    </location>
</feature>
<evidence type="ECO:0000256" key="7">
    <source>
        <dbReference type="ARBA" id="ARBA00022692"/>
    </source>
</evidence>
<feature type="transmembrane region" description="Helical" evidence="12">
    <location>
        <begin position="434"/>
        <end position="453"/>
    </location>
</feature>
<dbReference type="GO" id="GO:0016301">
    <property type="term" value="F:kinase activity"/>
    <property type="evidence" value="ECO:0007669"/>
    <property type="project" value="UniProtKB-KW"/>
</dbReference>
<evidence type="ECO:0000256" key="12">
    <source>
        <dbReference type="SAM" id="Phobius"/>
    </source>
</evidence>
<keyword evidence="5 11" id="KW-0597">Phosphoprotein</keyword>
<feature type="domain" description="Response regulatory" evidence="14">
    <location>
        <begin position="1008"/>
        <end position="1121"/>
    </location>
</feature>
<comment type="caution">
    <text evidence="15">The sequence shown here is derived from an EMBL/GenBank/DDBJ whole genome shotgun (WGS) entry which is preliminary data.</text>
</comment>
<organism evidence="15 16">
    <name type="scientific">Fluctibacter halophilus</name>
    <dbReference type="NCBI Taxonomy" id="226011"/>
    <lineage>
        <taxon>Bacteria</taxon>
        <taxon>Pseudomonadati</taxon>
        <taxon>Pseudomonadota</taxon>
        <taxon>Gammaproteobacteria</taxon>
        <taxon>Alteromonadales</taxon>
        <taxon>Alteromonadaceae</taxon>
        <taxon>Fluctibacter</taxon>
    </lineage>
</organism>
<feature type="transmembrane region" description="Helical" evidence="12">
    <location>
        <begin position="37"/>
        <end position="55"/>
    </location>
</feature>
<comment type="similarity">
    <text evidence="3">Belongs to the sodium:solute symporter (SSF) (TC 2.A.21) family.</text>
</comment>
<dbReference type="PROSITE" id="PS50283">
    <property type="entry name" value="NA_SOLUT_SYMP_3"/>
    <property type="match status" value="1"/>
</dbReference>
<dbReference type="SUPFAM" id="SSF55874">
    <property type="entry name" value="ATPase domain of HSP90 chaperone/DNA topoisomerase II/histidine kinase"/>
    <property type="match status" value="1"/>
</dbReference>
<name>A0ABS8G9Z6_9ALTE</name>
<dbReference type="InterPro" id="IPR036097">
    <property type="entry name" value="HisK_dim/P_sf"/>
</dbReference>
<dbReference type="InterPro" id="IPR004358">
    <property type="entry name" value="Sig_transdc_His_kin-like_C"/>
</dbReference>
<dbReference type="SUPFAM" id="SSF47384">
    <property type="entry name" value="Homodimeric domain of signal transducing histidine kinase"/>
    <property type="match status" value="1"/>
</dbReference>
<dbReference type="Gene3D" id="1.10.287.130">
    <property type="match status" value="1"/>
</dbReference>
<dbReference type="Gene3D" id="1.20.1730.10">
    <property type="entry name" value="Sodium/glucose cotransporter"/>
    <property type="match status" value="1"/>
</dbReference>
<feature type="transmembrane region" description="Helical" evidence="12">
    <location>
        <begin position="275"/>
        <end position="301"/>
    </location>
</feature>
<dbReference type="SUPFAM" id="SSF55785">
    <property type="entry name" value="PYP-like sensor domain (PAS domain)"/>
    <property type="match status" value="1"/>
</dbReference>
<evidence type="ECO:0000259" key="13">
    <source>
        <dbReference type="PROSITE" id="PS50109"/>
    </source>
</evidence>
<dbReference type="Pfam" id="PF00072">
    <property type="entry name" value="Response_reg"/>
    <property type="match status" value="1"/>
</dbReference>
<dbReference type="InterPro" id="IPR000014">
    <property type="entry name" value="PAS"/>
</dbReference>
<dbReference type="CDD" id="cd10322">
    <property type="entry name" value="SLC5sbd"/>
    <property type="match status" value="1"/>
</dbReference>
<dbReference type="Pfam" id="PF12860">
    <property type="entry name" value="PAS_7"/>
    <property type="match status" value="1"/>
</dbReference>
<dbReference type="PRINTS" id="PR00344">
    <property type="entry name" value="BCTRLSENSOR"/>
</dbReference>
<evidence type="ECO:0000259" key="14">
    <source>
        <dbReference type="PROSITE" id="PS50110"/>
    </source>
</evidence>
<evidence type="ECO:0000256" key="5">
    <source>
        <dbReference type="ARBA" id="ARBA00022553"/>
    </source>
</evidence>
<dbReference type="Gene3D" id="3.30.565.10">
    <property type="entry name" value="Histidine kinase-like ATPase, C-terminal domain"/>
    <property type="match status" value="1"/>
</dbReference>
<dbReference type="RefSeq" id="WP_229158645.1">
    <property type="nucleotide sequence ID" value="NZ_JAJEWP010000001.1"/>
</dbReference>
<dbReference type="Gene3D" id="3.30.450.20">
    <property type="entry name" value="PAS domain"/>
    <property type="match status" value="1"/>
</dbReference>
<gene>
    <name evidence="15" type="ORF">LJ739_07345</name>
</gene>
<dbReference type="SMART" id="SM00091">
    <property type="entry name" value="PAS"/>
    <property type="match status" value="1"/>
</dbReference>
<protein>
    <recommendedName>
        <fullName evidence="4">histidine kinase</fullName>
        <ecNumber evidence="4">2.7.13.3</ecNumber>
    </recommendedName>
</protein>
<dbReference type="CDD" id="cd00130">
    <property type="entry name" value="PAS"/>
    <property type="match status" value="1"/>
</dbReference>
<keyword evidence="9 12" id="KW-1133">Transmembrane helix</keyword>
<keyword evidence="8 15" id="KW-0418">Kinase</keyword>
<feature type="modified residue" description="4-aspartylphosphate" evidence="11">
    <location>
        <position position="1055"/>
    </location>
</feature>
<evidence type="ECO:0000256" key="8">
    <source>
        <dbReference type="ARBA" id="ARBA00022777"/>
    </source>
</evidence>
<keyword evidence="6" id="KW-0808">Transferase</keyword>
<sequence length="1130" mass="124029">MFSVWTVAAVVLGYLCMLFLVAFWGDRKGATHRQHPIVYSLALGVQCTSWAFFGTTTQAALYGWAVVPTYLGIALVMVFGFSALRRISQICQRHNISSLADFIGLQYQKSHLLAALVTVLCFFGVVPYIALQLGAVSRSFALITSADDPWPGNIGIYVTALMALFAILFGTRSMSLTDKHPGLMLTIAFESVVKLAALVIVGLFVCYSLFDGVFDLLGKAQLNQHARTIITADSGIGVFISHVLLGIAGMFCLPRQFHINFIENNGDEELRHARWLFPGYLLAMSLFVLPLALAGHLLFAPGTVSTDIYTLALPVAADSPMVTLIGFLGGLSAATSMVIVATLAVGIMISNNLVTPLWLTVNLRTRRQHTLKPASLLLIRRITVVLVLGIAYLYHVDVSQSAPLVKSGIIAAALLAQTLPIILLGLYWQRGHRIAAQVSLLAGAVCWFYWLLWPSIKSSYYFDPPPTDWALGLGFMLSLLVNTACFVVLSVLLSWRRPASAYPGLDAGPQHYRAIKINALLALTDKVLNPTAQRNLDQWVQPDNNQGYASPALLERAERELASQVGRASARILLSAVAEKDQVALPELVELVEEASQTFQFNHELLQSSVEHIQQGISVVDRDMTLLAWNQRYVEMFDYPRDFIKVGLTIRELLTFNAQRGMLGDVKDLDQEIDKRIAYLKQGSRYKYLRHQQDGRVIELNGSPLPGGGFVTTYSDITEYITIQRQLQDAKTHLEERVAQRTDELQRTNALLADAKQAADAANDSKTKFLAAAGHDLMQPFNAASLFASLIAQRAQNTDIKDLSANLIQSLNSAEELLSMLLDMTRLESGALVPQIQSFAATDILSPLVEEFRLIAAQKGLCLEAVPTSVWIRSDKKLLRRVLQNLLSNAIRYTATGKVLIGVRRRPTTVEFQVLDSGPGIAERDQKAIFKEFNQLHPQQGKSGLGLGLTIVDRIAALLGHPLRLHSQVNVGTLFAVSVPRSEAQTTVSQAVVVRSDSGDKQWLSGVHILVCDNEPQTLNAVSALLQEWGAQVTAISGVEEAQQLAGAPDLMLLDYHLHHGQTGVEVADVIRRKFNLPVPGILNSADRTESIRSAATNADLHYLPKPLKPAAFKRLCKQLALSENNAYAE</sequence>
<evidence type="ECO:0000256" key="10">
    <source>
        <dbReference type="ARBA" id="ARBA00023136"/>
    </source>
</evidence>
<evidence type="ECO:0000313" key="16">
    <source>
        <dbReference type="Proteomes" id="UP001520878"/>
    </source>
</evidence>
<dbReference type="InterPro" id="IPR011006">
    <property type="entry name" value="CheY-like_superfamily"/>
</dbReference>
<evidence type="ECO:0000256" key="11">
    <source>
        <dbReference type="PROSITE-ProRule" id="PRU00169"/>
    </source>
</evidence>
<dbReference type="SMART" id="SM00387">
    <property type="entry name" value="HATPase_c"/>
    <property type="match status" value="1"/>
</dbReference>
<evidence type="ECO:0000256" key="4">
    <source>
        <dbReference type="ARBA" id="ARBA00012438"/>
    </source>
</evidence>
<dbReference type="InterPro" id="IPR001734">
    <property type="entry name" value="Na/solute_symporter"/>
</dbReference>
<evidence type="ECO:0000256" key="1">
    <source>
        <dbReference type="ARBA" id="ARBA00000085"/>
    </source>
</evidence>
<feature type="transmembrane region" description="Helical" evidence="12">
    <location>
        <begin position="407"/>
        <end position="427"/>
    </location>
</feature>
<reference evidence="15 16" key="1">
    <citation type="submission" date="2021-10" db="EMBL/GenBank/DDBJ databases">
        <title>Draft genome of Aestuariibacter halophilus JC2043.</title>
        <authorList>
            <person name="Emsley S.A."/>
            <person name="Pfannmuller K.M."/>
            <person name="Ushijima B."/>
            <person name="Saw J.H."/>
            <person name="Videau P."/>
        </authorList>
    </citation>
    <scope>NUCLEOTIDE SEQUENCE [LARGE SCALE GENOMIC DNA]</scope>
    <source>
        <strain evidence="15 16">JC2043</strain>
    </source>
</reference>
<comment type="catalytic activity">
    <reaction evidence="1">
        <text>ATP + protein L-histidine = ADP + protein N-phospho-L-histidine.</text>
        <dbReference type="EC" id="2.7.13.3"/>
    </reaction>
</comment>
<dbReference type="Pfam" id="PF00512">
    <property type="entry name" value="HisKA"/>
    <property type="match status" value="1"/>
</dbReference>
<feature type="transmembrane region" description="Helical" evidence="12">
    <location>
        <begin position="154"/>
        <end position="171"/>
    </location>
</feature>
<dbReference type="InterPro" id="IPR036890">
    <property type="entry name" value="HATPase_C_sf"/>
</dbReference>
<dbReference type="Gene3D" id="3.40.50.2300">
    <property type="match status" value="1"/>
</dbReference>
<keyword evidence="16" id="KW-1185">Reference proteome</keyword>
<evidence type="ECO:0000256" key="2">
    <source>
        <dbReference type="ARBA" id="ARBA00004141"/>
    </source>
</evidence>
<dbReference type="InterPro" id="IPR005467">
    <property type="entry name" value="His_kinase_dom"/>
</dbReference>
<dbReference type="PROSITE" id="PS50109">
    <property type="entry name" value="HIS_KIN"/>
    <property type="match status" value="1"/>
</dbReference>
<dbReference type="InterPro" id="IPR038377">
    <property type="entry name" value="Na/Glc_symporter_sf"/>
</dbReference>
<dbReference type="InterPro" id="IPR003594">
    <property type="entry name" value="HATPase_dom"/>
</dbReference>
<evidence type="ECO:0000256" key="3">
    <source>
        <dbReference type="ARBA" id="ARBA00006434"/>
    </source>
</evidence>
<dbReference type="InterPro" id="IPR035965">
    <property type="entry name" value="PAS-like_dom_sf"/>
</dbReference>
<dbReference type="EMBL" id="JAJEWP010000001">
    <property type="protein sequence ID" value="MCC2616051.1"/>
    <property type="molecule type" value="Genomic_DNA"/>
</dbReference>
<dbReference type="InterPro" id="IPR003661">
    <property type="entry name" value="HisK_dim/P_dom"/>
</dbReference>
<feature type="transmembrane region" description="Helical" evidence="12">
    <location>
        <begin position="183"/>
        <end position="210"/>
    </location>
</feature>
<dbReference type="CDD" id="cd00082">
    <property type="entry name" value="HisKA"/>
    <property type="match status" value="1"/>
</dbReference>
<accession>A0ABS8G9Z6</accession>
<feature type="transmembrane region" description="Helical" evidence="12">
    <location>
        <begin position="230"/>
        <end position="254"/>
    </location>
</feature>
<evidence type="ECO:0000256" key="9">
    <source>
        <dbReference type="ARBA" id="ARBA00022989"/>
    </source>
</evidence>
<dbReference type="PANTHER" id="PTHR43047:SF9">
    <property type="entry name" value="HISTIDINE KINASE"/>
    <property type="match status" value="1"/>
</dbReference>
<evidence type="ECO:0000256" key="6">
    <source>
        <dbReference type="ARBA" id="ARBA00022679"/>
    </source>
</evidence>
<feature type="domain" description="Histidine kinase" evidence="13">
    <location>
        <begin position="772"/>
        <end position="983"/>
    </location>
</feature>
<comment type="subcellular location">
    <subcellularLocation>
        <location evidence="2">Membrane</location>
        <topology evidence="2">Multi-pass membrane protein</topology>
    </subcellularLocation>
</comment>